<evidence type="ECO:0000313" key="5">
    <source>
        <dbReference type="EMBL" id="OIQ73239.1"/>
    </source>
</evidence>
<dbReference type="NCBIfam" id="TIGR00254">
    <property type="entry name" value="GGDEF"/>
    <property type="match status" value="1"/>
</dbReference>
<proteinExistence type="inferred from homology"/>
<evidence type="ECO:0000259" key="4">
    <source>
        <dbReference type="PROSITE" id="PS50887"/>
    </source>
</evidence>
<dbReference type="InterPro" id="IPR029787">
    <property type="entry name" value="Nucleotide_cyclase"/>
</dbReference>
<dbReference type="Pfam" id="PF00990">
    <property type="entry name" value="GGDEF"/>
    <property type="match status" value="1"/>
</dbReference>
<dbReference type="Gene3D" id="3.30.70.270">
    <property type="match status" value="1"/>
</dbReference>
<evidence type="ECO:0000256" key="2">
    <source>
        <dbReference type="ARBA" id="ARBA00022723"/>
    </source>
</evidence>
<feature type="domain" description="GGDEF" evidence="4">
    <location>
        <begin position="110"/>
        <end position="244"/>
    </location>
</feature>
<dbReference type="SUPFAM" id="SSF55785">
    <property type="entry name" value="PYP-like sensor domain (PAS domain)"/>
    <property type="match status" value="1"/>
</dbReference>
<dbReference type="SUPFAM" id="SSF47188">
    <property type="entry name" value="Hemerythrin-like"/>
    <property type="match status" value="1"/>
</dbReference>
<keyword evidence="2" id="KW-0479">Metal-binding</keyword>
<comment type="caution">
    <text evidence="5">The sequence shown here is derived from an EMBL/GenBank/DDBJ whole genome shotgun (WGS) entry which is preliminary data.</text>
</comment>
<dbReference type="NCBIfam" id="TIGR02481">
    <property type="entry name" value="hemeryth_dom"/>
    <property type="match status" value="1"/>
</dbReference>
<dbReference type="InterPro" id="IPR035965">
    <property type="entry name" value="PAS-like_dom_sf"/>
</dbReference>
<dbReference type="SUPFAM" id="SSF55073">
    <property type="entry name" value="Nucleotide cyclase"/>
    <property type="match status" value="1"/>
</dbReference>
<name>A0A1J5PZN3_9ZZZZ</name>
<dbReference type="SMART" id="SM00267">
    <property type="entry name" value="GGDEF"/>
    <property type="match status" value="1"/>
</dbReference>
<dbReference type="EMBL" id="MLJW01002946">
    <property type="protein sequence ID" value="OIQ73239.1"/>
    <property type="molecule type" value="Genomic_DNA"/>
</dbReference>
<dbReference type="InterPro" id="IPR035938">
    <property type="entry name" value="Hemerythrin-like_sf"/>
</dbReference>
<dbReference type="InterPro" id="IPR012312">
    <property type="entry name" value="Hemerythrin-like"/>
</dbReference>
<dbReference type="Gene3D" id="1.20.120.50">
    <property type="entry name" value="Hemerythrin-like"/>
    <property type="match status" value="1"/>
</dbReference>
<dbReference type="PROSITE" id="PS50887">
    <property type="entry name" value="GGDEF"/>
    <property type="match status" value="1"/>
</dbReference>
<dbReference type="GO" id="GO:0046872">
    <property type="term" value="F:metal ion binding"/>
    <property type="evidence" value="ECO:0007669"/>
    <property type="project" value="UniProtKB-KW"/>
</dbReference>
<dbReference type="AlphaFoldDB" id="A0A1J5PZN3"/>
<protein>
    <submittedName>
        <fullName evidence="5">Response regulator PleD</fullName>
    </submittedName>
</protein>
<dbReference type="Gene3D" id="3.30.450.20">
    <property type="entry name" value="PAS domain"/>
    <property type="match status" value="1"/>
</dbReference>
<gene>
    <name evidence="5" type="primary">pleD_39</name>
    <name evidence="5" type="ORF">GALL_451260</name>
</gene>
<accession>A0A1J5PZN3</accession>
<dbReference type="CDD" id="cd01949">
    <property type="entry name" value="GGDEF"/>
    <property type="match status" value="1"/>
</dbReference>
<evidence type="ECO:0000256" key="3">
    <source>
        <dbReference type="ARBA" id="ARBA00023004"/>
    </source>
</evidence>
<dbReference type="InterPro" id="IPR043128">
    <property type="entry name" value="Rev_trsase/Diguanyl_cyclase"/>
</dbReference>
<dbReference type="Pfam" id="PF01814">
    <property type="entry name" value="Hemerythrin"/>
    <property type="match status" value="1"/>
</dbReference>
<organism evidence="5">
    <name type="scientific">mine drainage metagenome</name>
    <dbReference type="NCBI Taxonomy" id="410659"/>
    <lineage>
        <taxon>unclassified sequences</taxon>
        <taxon>metagenomes</taxon>
        <taxon>ecological metagenomes</taxon>
    </lineage>
</organism>
<dbReference type="InterPro" id="IPR000160">
    <property type="entry name" value="GGDEF_dom"/>
</dbReference>
<dbReference type="InterPro" id="IPR012827">
    <property type="entry name" value="Hemerythrin_metal-bd"/>
</dbReference>
<comment type="similarity">
    <text evidence="1">Belongs to the hemerythrin family.</text>
</comment>
<sequence>MVCQSRAAERESDTVKEGIQAVLDGQLPRFYLEYPHHAHPQHWFSMSVTPINDAGQIGAVVSLENISERVAAQDQIRELAFYDPLTQLPNRRLVSERLAQQIARAQRSQIQLALLFIDLDHFKPINDELGHDVGDWLLQAVAQRIQQCLRASDTAGRMGGDEFVALLSDQFGSTTALAVAEKIRLALAQEFVTEQGAVLHISSSIGVALYPDHGQTEKDLLRLGDEAMYRAKKSGRNAVVLCRPEAPHQVSAASGTPATPWVQLRWKPAFTCGHTLIDQQHRALFELANALLEQATVQPPQPREFDAAFDRLLTHIRQHFAEEETLLQRLGWVDVAQHALLHNTLLARAQALHADFSAAPQDPVVTHKLVKFLLSELVANHMLVADRVFFSFFSTQDTAQAS</sequence>
<reference evidence="5" key="1">
    <citation type="submission" date="2016-10" db="EMBL/GenBank/DDBJ databases">
        <title>Sequence of Gallionella enrichment culture.</title>
        <authorList>
            <person name="Poehlein A."/>
            <person name="Muehling M."/>
            <person name="Daniel R."/>
        </authorList>
    </citation>
    <scope>NUCLEOTIDE SEQUENCE</scope>
</reference>
<keyword evidence="3" id="KW-0408">Iron</keyword>
<dbReference type="CDD" id="cd12107">
    <property type="entry name" value="Hemerythrin"/>
    <property type="match status" value="1"/>
</dbReference>
<dbReference type="PANTHER" id="PTHR46663">
    <property type="entry name" value="DIGUANYLATE CYCLASE DGCT-RELATED"/>
    <property type="match status" value="1"/>
</dbReference>
<dbReference type="FunFam" id="3.30.70.270:FF:000001">
    <property type="entry name" value="Diguanylate cyclase domain protein"/>
    <property type="match status" value="1"/>
</dbReference>
<evidence type="ECO:0000256" key="1">
    <source>
        <dbReference type="ARBA" id="ARBA00010587"/>
    </source>
</evidence>
<dbReference type="InterPro" id="IPR052163">
    <property type="entry name" value="DGC-Regulatory_Protein"/>
</dbReference>
<dbReference type="PANTHER" id="PTHR46663:SF2">
    <property type="entry name" value="GGDEF DOMAIN-CONTAINING PROTEIN"/>
    <property type="match status" value="1"/>
</dbReference>